<evidence type="ECO:0000313" key="3">
    <source>
        <dbReference type="Proteomes" id="UP000187059"/>
    </source>
</evidence>
<evidence type="ECO:0008006" key="4">
    <source>
        <dbReference type="Google" id="ProtNLM"/>
    </source>
</evidence>
<name>A0A1P8USP9_9RHOB</name>
<organism evidence="2 3">
    <name type="scientific">Salipiger abyssi</name>
    <dbReference type="NCBI Taxonomy" id="1250539"/>
    <lineage>
        <taxon>Bacteria</taxon>
        <taxon>Pseudomonadati</taxon>
        <taxon>Pseudomonadota</taxon>
        <taxon>Alphaproteobacteria</taxon>
        <taxon>Rhodobacterales</taxon>
        <taxon>Roseobacteraceae</taxon>
        <taxon>Salipiger</taxon>
    </lineage>
</organism>
<evidence type="ECO:0000256" key="1">
    <source>
        <dbReference type="SAM" id="Phobius"/>
    </source>
</evidence>
<keyword evidence="1" id="KW-1133">Transmembrane helix</keyword>
<sequence length="184" mass="19963">MPDSSNTLGKAPDAEARRVSLSLSVDEAHAARIAATLTEAMAELRQQPGVETFEFSEKPDGATRRFRIALGVRDMAESDANPLDRLAAEMGADPHVTASTAQCRAKPANPAPPAQKVPAFWKRWTVSMIAVYPALIGLVYGLSPVTANMPKPISLFIVALLLTGLNARYLVPFLNRHLQGWLFK</sequence>
<proteinExistence type="predicted"/>
<keyword evidence="3" id="KW-1185">Reference proteome</keyword>
<evidence type="ECO:0000313" key="2">
    <source>
        <dbReference type="EMBL" id="APZ52439.1"/>
    </source>
</evidence>
<keyword evidence="1" id="KW-0812">Transmembrane</keyword>
<protein>
    <recommendedName>
        <fullName evidence="4">Antibiotic biosynthesis monooxygenase (ABM) superfamily enzyme</fullName>
    </recommendedName>
</protein>
<dbReference type="RefSeq" id="WP_076698572.1">
    <property type="nucleotide sequence ID" value="NZ_CP015093.1"/>
</dbReference>
<dbReference type="AlphaFoldDB" id="A0A1P8USP9"/>
<reference evidence="2 3" key="1">
    <citation type="submission" date="2016-04" db="EMBL/GenBank/DDBJ databases">
        <title>Deep-sea bacteria in the southern Pacific.</title>
        <authorList>
            <person name="Tang K."/>
        </authorList>
    </citation>
    <scope>NUCLEOTIDE SEQUENCE [LARGE SCALE GENOMIC DNA]</scope>
    <source>
        <strain evidence="2 3">JLT2014</strain>
    </source>
</reference>
<feature type="transmembrane region" description="Helical" evidence="1">
    <location>
        <begin position="124"/>
        <end position="141"/>
    </location>
</feature>
<keyword evidence="1" id="KW-0472">Membrane</keyword>
<feature type="transmembrane region" description="Helical" evidence="1">
    <location>
        <begin position="153"/>
        <end position="171"/>
    </location>
</feature>
<dbReference type="Proteomes" id="UP000187059">
    <property type="component" value="Chromosome"/>
</dbReference>
<dbReference type="EMBL" id="CP015093">
    <property type="protein sequence ID" value="APZ52439.1"/>
    <property type="molecule type" value="Genomic_DNA"/>
</dbReference>
<gene>
    <name evidence="2" type="ORF">Ga0080574_TMP2105</name>
</gene>
<dbReference type="KEGG" id="paby:Ga0080574_TMP2105"/>
<dbReference type="OrthoDB" id="7876175at2"/>
<accession>A0A1P8USP9</accession>